<dbReference type="RefSeq" id="WP_379787064.1">
    <property type="nucleotide sequence ID" value="NZ_JBHSHL010000003.1"/>
</dbReference>
<gene>
    <name evidence="1" type="ORF">ACFO4R_00845</name>
</gene>
<accession>A0ABV9QIE5</accession>
<sequence length="470" mass="53606">MNKNDLELNRLVRGQKWVDSKCDKYDYMIAAFCGFSAGIIDSFFVKTPGIGPLGNMTDRGADIAVSKVAQMLWQVDGRSFDQGKSRRAPDNLVRSISYLEQSFPVNFDARYAADLKDSSGQIVGMNPRNHHLMSLAHSPDIIGLLFSILDQFTGQASFISQGKLIRLYPIKDARNNKIMYMQGTNFESRIFCGICNWLGHIMSDLVGSSSTRQPGKVGRGAGLPIPFYELFLTMQFGDFDGETFADIAVRIFQEGYDLRHGAAMSVPIIIMDLAIKLIWAIKQRFYHKKPWKECIPSQRHADLRMMIIVGNATLCLVDGADAAIRSLIQGGNALTFALHLNLIAWARLIILVFREIRIRYGGEADLAVEMFLAKIGFNDGYELRRYYQTMNSLDQQLDTLLKDYIKKVEREYEQFMKYMDGCFDRNANSVDVRMKNSISFAETYKVKNSRIFYTPQELRYWLGKGWENKK</sequence>
<reference evidence="2" key="1">
    <citation type="journal article" date="2019" name="Int. J. Syst. Evol. Microbiol.">
        <title>The Global Catalogue of Microorganisms (GCM) 10K type strain sequencing project: providing services to taxonomists for standard genome sequencing and annotation.</title>
        <authorList>
            <consortium name="The Broad Institute Genomics Platform"/>
            <consortium name="The Broad Institute Genome Sequencing Center for Infectious Disease"/>
            <person name="Wu L."/>
            <person name="Ma J."/>
        </authorList>
    </citation>
    <scope>NUCLEOTIDE SEQUENCE [LARGE SCALE GENOMIC DNA]</scope>
    <source>
        <strain evidence="2">CCUG 46385</strain>
    </source>
</reference>
<dbReference type="Proteomes" id="UP001595916">
    <property type="component" value="Unassembled WGS sequence"/>
</dbReference>
<organism evidence="1 2">
    <name type="scientific">Filifactor villosus</name>
    <dbReference type="NCBI Taxonomy" id="29374"/>
    <lineage>
        <taxon>Bacteria</taxon>
        <taxon>Bacillati</taxon>
        <taxon>Bacillota</taxon>
        <taxon>Clostridia</taxon>
        <taxon>Peptostreptococcales</taxon>
        <taxon>Filifactoraceae</taxon>
        <taxon>Filifactor</taxon>
    </lineage>
</organism>
<name>A0ABV9QIE5_9FIRM</name>
<comment type="caution">
    <text evidence="1">The sequence shown here is derived from an EMBL/GenBank/DDBJ whole genome shotgun (WGS) entry which is preliminary data.</text>
</comment>
<proteinExistence type="predicted"/>
<evidence type="ECO:0000313" key="2">
    <source>
        <dbReference type="Proteomes" id="UP001595916"/>
    </source>
</evidence>
<dbReference type="EMBL" id="JBHSHL010000003">
    <property type="protein sequence ID" value="MFC4803618.1"/>
    <property type="molecule type" value="Genomic_DNA"/>
</dbReference>
<protein>
    <submittedName>
        <fullName evidence="1">Uncharacterized protein</fullName>
    </submittedName>
</protein>
<keyword evidence="2" id="KW-1185">Reference proteome</keyword>
<evidence type="ECO:0000313" key="1">
    <source>
        <dbReference type="EMBL" id="MFC4803618.1"/>
    </source>
</evidence>